<evidence type="ECO:0000313" key="2">
    <source>
        <dbReference type="EMBL" id="KTB49192.1"/>
    </source>
</evidence>
<feature type="transmembrane region" description="Helical" evidence="1">
    <location>
        <begin position="21"/>
        <end position="39"/>
    </location>
</feature>
<dbReference type="PANTHER" id="PTHR37305:SF1">
    <property type="entry name" value="MEMBRANE PROTEIN"/>
    <property type="match status" value="1"/>
</dbReference>
<evidence type="ECO:0000256" key="1">
    <source>
        <dbReference type="SAM" id="Phobius"/>
    </source>
</evidence>
<dbReference type="Pfam" id="PF12679">
    <property type="entry name" value="ABC2_membrane_2"/>
    <property type="match status" value="1"/>
</dbReference>
<gene>
    <name evidence="2" type="ORF">DEALK_01040</name>
</gene>
<proteinExistence type="predicted"/>
<dbReference type="STRING" id="1217799.DEALK_01040"/>
<dbReference type="Proteomes" id="UP000053947">
    <property type="component" value="Unassembled WGS sequence"/>
</dbReference>
<dbReference type="AlphaFoldDB" id="A0A0W0GKZ6"/>
<dbReference type="EMBL" id="LFDV01000001">
    <property type="protein sequence ID" value="KTB49192.1"/>
    <property type="molecule type" value="Genomic_DNA"/>
</dbReference>
<feature type="transmembrane region" description="Helical" evidence="1">
    <location>
        <begin position="228"/>
        <end position="249"/>
    </location>
</feature>
<keyword evidence="1" id="KW-1133">Transmembrane helix</keyword>
<keyword evidence="1" id="KW-0812">Transmembrane</keyword>
<accession>A0A0W0GKZ6</accession>
<dbReference type="GO" id="GO:0005886">
    <property type="term" value="C:plasma membrane"/>
    <property type="evidence" value="ECO:0007669"/>
    <property type="project" value="UniProtKB-SubCell"/>
</dbReference>
<comment type="caution">
    <text evidence="2">The sequence shown here is derived from an EMBL/GenBank/DDBJ whole genome shotgun (WGS) entry which is preliminary data.</text>
</comment>
<keyword evidence="3" id="KW-1185">Reference proteome</keyword>
<organism evidence="2 3">
    <name type="scientific">Dehalogenimonas alkenigignens</name>
    <dbReference type="NCBI Taxonomy" id="1217799"/>
    <lineage>
        <taxon>Bacteria</taxon>
        <taxon>Bacillati</taxon>
        <taxon>Chloroflexota</taxon>
        <taxon>Dehalococcoidia</taxon>
        <taxon>Dehalococcoidales</taxon>
        <taxon>Dehalococcoidaceae</taxon>
        <taxon>Dehalogenimonas</taxon>
    </lineage>
</organism>
<keyword evidence="1" id="KW-0472">Membrane</keyword>
<feature type="transmembrane region" description="Helical" evidence="1">
    <location>
        <begin position="152"/>
        <end position="174"/>
    </location>
</feature>
<dbReference type="OrthoDB" id="4187110at2"/>
<protein>
    <submittedName>
        <fullName evidence="2">ABC-2 family transporter protein</fullName>
    </submittedName>
</protein>
<dbReference type="RefSeq" id="WP_058437691.1">
    <property type="nucleotide sequence ID" value="NZ_KQ758903.1"/>
</dbReference>
<name>A0A0W0GKZ6_9CHLR</name>
<reference evidence="2 3" key="1">
    <citation type="submission" date="2015-06" db="EMBL/GenBank/DDBJ databases">
        <title>Genome sequence of the organohalide-respiring Dehalogenimonas alkenigignens type strain (IP3-3T).</title>
        <authorList>
            <person name="Key T.A."/>
            <person name="Richmond D.P."/>
            <person name="Bowman K.S."/>
            <person name="Cho Y.-J."/>
            <person name="Chun J."/>
            <person name="da Costa M.S."/>
            <person name="Rainey F.A."/>
            <person name="Moe W.M."/>
        </authorList>
    </citation>
    <scope>NUCLEOTIDE SEQUENCE [LARGE SCALE GENOMIC DNA]</scope>
    <source>
        <strain evidence="2 3">IP3-3</strain>
    </source>
</reference>
<dbReference type="PANTHER" id="PTHR37305">
    <property type="entry name" value="INTEGRAL MEMBRANE PROTEIN-RELATED"/>
    <property type="match status" value="1"/>
</dbReference>
<sequence length="254" mass="26265">MTGFKTLLFKELREQFKTFRLLIVGGVFLFFGLSTPLMIRYLPEIIKLAGGENAVPIELPPPTALQALAEYSATALQIGLLIAVLVTMGAIAGERKSGTALMTLSKPVSAGAFVTSKLIAISATFAIGLALGGLGAFGYTWLLFEDGNLGGFIAQTGLLAVYMTFCVAVTLVFSAVFRNSLAAGGVAIGALIAGTALTAVPYLGRVLPGAITSWGNHLTAGEAGGEEWLALGVTLALIAASGWLATGILKQKEI</sequence>
<evidence type="ECO:0000313" key="3">
    <source>
        <dbReference type="Proteomes" id="UP000053947"/>
    </source>
</evidence>
<feature type="transmembrane region" description="Helical" evidence="1">
    <location>
        <begin position="181"/>
        <end position="204"/>
    </location>
</feature>
<dbReference type="GO" id="GO:0140359">
    <property type="term" value="F:ABC-type transporter activity"/>
    <property type="evidence" value="ECO:0007669"/>
    <property type="project" value="InterPro"/>
</dbReference>
<feature type="transmembrane region" description="Helical" evidence="1">
    <location>
        <begin position="114"/>
        <end position="140"/>
    </location>
</feature>
<feature type="transmembrane region" description="Helical" evidence="1">
    <location>
        <begin position="71"/>
        <end position="93"/>
    </location>
</feature>